<evidence type="ECO:0000259" key="1">
    <source>
        <dbReference type="Pfam" id="PF01575"/>
    </source>
</evidence>
<dbReference type="AlphaFoldDB" id="M0MUM3"/>
<sequence>MARECFEDVAVGETREFGSRDVTREEIVEFAGRYDPQPFHTDATAAGESMFGGLIASGWHTAAMTMELLVTNVFEGSAATGAVGVDELRWPNPVRPGDTLSVRTEVLDTESWSDRLGLVRSETTTENQDDETVMSMVGLVLYERRDPE</sequence>
<dbReference type="EMBL" id="AOME01000078">
    <property type="protein sequence ID" value="EMA49331.1"/>
    <property type="molecule type" value="Genomic_DNA"/>
</dbReference>
<dbReference type="InterPro" id="IPR052342">
    <property type="entry name" value="MCH/BMMD"/>
</dbReference>
<organism evidence="2 3">
    <name type="scientific">Halococcus salifodinae DSM 8989</name>
    <dbReference type="NCBI Taxonomy" id="1227456"/>
    <lineage>
        <taxon>Archaea</taxon>
        <taxon>Methanobacteriati</taxon>
        <taxon>Methanobacteriota</taxon>
        <taxon>Stenosarchaea group</taxon>
        <taxon>Halobacteria</taxon>
        <taxon>Halobacteriales</taxon>
        <taxon>Halococcaceae</taxon>
        <taxon>Halococcus</taxon>
    </lineage>
</organism>
<dbReference type="InterPro" id="IPR029069">
    <property type="entry name" value="HotDog_dom_sf"/>
</dbReference>
<protein>
    <submittedName>
        <fullName evidence="2">MaoC domain-containing protein dehydratase</fullName>
    </submittedName>
</protein>
<comment type="caution">
    <text evidence="2">The sequence shown here is derived from an EMBL/GenBank/DDBJ whole genome shotgun (WGS) entry which is preliminary data.</text>
</comment>
<evidence type="ECO:0000313" key="3">
    <source>
        <dbReference type="Proteomes" id="UP000011625"/>
    </source>
</evidence>
<dbReference type="PATRIC" id="fig|1227456.3.peg.3555"/>
<dbReference type="OrthoDB" id="225748at2157"/>
<reference evidence="2 3" key="1">
    <citation type="journal article" date="2014" name="PLoS Genet.">
        <title>Phylogenetically driven sequencing of extremely halophilic archaea reveals strategies for static and dynamic osmo-response.</title>
        <authorList>
            <person name="Becker E.A."/>
            <person name="Seitzer P.M."/>
            <person name="Tritt A."/>
            <person name="Larsen D."/>
            <person name="Krusor M."/>
            <person name="Yao A.I."/>
            <person name="Wu D."/>
            <person name="Madern D."/>
            <person name="Eisen J.A."/>
            <person name="Darling A.E."/>
            <person name="Facciotti M.T."/>
        </authorList>
    </citation>
    <scope>NUCLEOTIDE SEQUENCE [LARGE SCALE GENOMIC DNA]</scope>
    <source>
        <strain evidence="2 3">DSM 8989</strain>
    </source>
</reference>
<dbReference type="PANTHER" id="PTHR43664">
    <property type="entry name" value="MONOAMINE OXIDASE-RELATED"/>
    <property type="match status" value="1"/>
</dbReference>
<dbReference type="CDD" id="cd03454">
    <property type="entry name" value="YdeM"/>
    <property type="match status" value="1"/>
</dbReference>
<feature type="domain" description="MaoC-like" evidence="1">
    <location>
        <begin position="11"/>
        <end position="125"/>
    </location>
</feature>
<dbReference type="Pfam" id="PF01575">
    <property type="entry name" value="MaoC_dehydratas"/>
    <property type="match status" value="1"/>
</dbReference>
<dbReference type="STRING" id="1227456.C450_17477"/>
<dbReference type="PANTHER" id="PTHR43664:SF1">
    <property type="entry name" value="BETA-METHYLMALYL-COA DEHYDRATASE"/>
    <property type="match status" value="1"/>
</dbReference>
<dbReference type="Proteomes" id="UP000011625">
    <property type="component" value="Unassembled WGS sequence"/>
</dbReference>
<gene>
    <name evidence="2" type="ORF">C450_17477</name>
</gene>
<proteinExistence type="predicted"/>
<dbReference type="RefSeq" id="WP_005045545.1">
    <property type="nucleotide sequence ID" value="NZ_AOME01000078.1"/>
</dbReference>
<keyword evidence="3" id="KW-1185">Reference proteome</keyword>
<accession>M0MUM3</accession>
<evidence type="ECO:0000313" key="2">
    <source>
        <dbReference type="EMBL" id="EMA49331.1"/>
    </source>
</evidence>
<dbReference type="SUPFAM" id="SSF54637">
    <property type="entry name" value="Thioesterase/thiol ester dehydrase-isomerase"/>
    <property type="match status" value="1"/>
</dbReference>
<dbReference type="Gene3D" id="3.10.129.10">
    <property type="entry name" value="Hotdog Thioesterase"/>
    <property type="match status" value="1"/>
</dbReference>
<name>M0MUM3_9EURY</name>
<dbReference type="InterPro" id="IPR002539">
    <property type="entry name" value="MaoC-like_dom"/>
</dbReference>